<evidence type="ECO:0000256" key="6">
    <source>
        <dbReference type="PIRSR" id="PIRSR601382-2"/>
    </source>
</evidence>
<dbReference type="PANTHER" id="PTHR45679:SF5">
    <property type="entry name" value="ER DEGRADATION-ENHANCING ALPHA-MANNOSIDASE-LIKE PROTEIN 1"/>
    <property type="match status" value="1"/>
</dbReference>
<feature type="active site" description="Proton donor" evidence="5">
    <location>
        <position position="361"/>
    </location>
</feature>
<evidence type="ECO:0000256" key="1">
    <source>
        <dbReference type="ARBA" id="ARBA00004240"/>
    </source>
</evidence>
<evidence type="ECO:0000256" key="3">
    <source>
        <dbReference type="ARBA" id="ARBA00022824"/>
    </source>
</evidence>
<dbReference type="GO" id="GO:0005509">
    <property type="term" value="F:calcium ion binding"/>
    <property type="evidence" value="ECO:0007669"/>
    <property type="project" value="InterPro"/>
</dbReference>
<feature type="active site" description="Proton donor" evidence="5">
    <location>
        <position position="119"/>
    </location>
</feature>
<comment type="cofactor">
    <cofactor evidence="6">
        <name>Ca(2+)</name>
        <dbReference type="ChEBI" id="CHEBI:29108"/>
    </cofactor>
</comment>
<dbReference type="Proteomes" id="UP001140217">
    <property type="component" value="Unassembled WGS sequence"/>
</dbReference>
<keyword evidence="6" id="KW-0479">Metal-binding</keyword>
<dbReference type="EMBL" id="JANBUL010000092">
    <property type="protein sequence ID" value="KAJ2781800.1"/>
    <property type="molecule type" value="Genomic_DNA"/>
</dbReference>
<keyword evidence="7" id="KW-0378">Hydrolase</keyword>
<dbReference type="InterPro" id="IPR044674">
    <property type="entry name" value="EDEM1/2/3"/>
</dbReference>
<dbReference type="GO" id="GO:0016020">
    <property type="term" value="C:membrane"/>
    <property type="evidence" value="ECO:0007669"/>
    <property type="project" value="InterPro"/>
</dbReference>
<dbReference type="InterPro" id="IPR001382">
    <property type="entry name" value="Glyco_hydro_47"/>
</dbReference>
<dbReference type="AlphaFoldDB" id="A0A9W8HCF8"/>
<keyword evidence="4" id="KW-0325">Glycoprotein</keyword>
<gene>
    <name evidence="10" type="ORF">H4R18_002661</name>
</gene>
<evidence type="ECO:0000313" key="11">
    <source>
        <dbReference type="Proteomes" id="UP001140217"/>
    </source>
</evidence>
<dbReference type="InterPro" id="IPR036026">
    <property type="entry name" value="Seven-hairpin_glycosidases"/>
</dbReference>
<feature type="chain" id="PRO_5040755370" description="alpha-1,2-Mannosidase" evidence="9">
    <location>
        <begin position="24"/>
        <end position="1014"/>
    </location>
</feature>
<dbReference type="PANTHER" id="PTHR45679">
    <property type="entry name" value="ER DEGRADATION-ENHANCING ALPHA-MANNOSIDASE-LIKE PROTEIN 2"/>
    <property type="match status" value="1"/>
</dbReference>
<name>A0A9W8HCF8_9FUNG</name>
<comment type="caution">
    <text evidence="10">The sequence shown here is derived from an EMBL/GenBank/DDBJ whole genome shotgun (WGS) entry which is preliminary data.</text>
</comment>
<feature type="signal peptide" evidence="9">
    <location>
        <begin position="1"/>
        <end position="23"/>
    </location>
</feature>
<dbReference type="GO" id="GO:0036503">
    <property type="term" value="P:ERAD pathway"/>
    <property type="evidence" value="ECO:0007669"/>
    <property type="project" value="UniProtKB-ARBA"/>
</dbReference>
<feature type="region of interest" description="Disordered" evidence="8">
    <location>
        <begin position="651"/>
        <end position="675"/>
    </location>
</feature>
<comment type="similarity">
    <text evidence="2 7">Belongs to the glycosyl hydrolase 47 family.</text>
</comment>
<dbReference type="GO" id="GO:0004571">
    <property type="term" value="F:mannosyl-oligosaccharide 1,2-alpha-mannosidase activity"/>
    <property type="evidence" value="ECO:0007669"/>
    <property type="project" value="InterPro"/>
</dbReference>
<comment type="subcellular location">
    <subcellularLocation>
        <location evidence="1">Endoplasmic reticulum</location>
    </subcellularLocation>
</comment>
<dbReference type="Gene3D" id="1.50.10.10">
    <property type="match status" value="1"/>
</dbReference>
<reference evidence="10" key="1">
    <citation type="submission" date="2022-07" db="EMBL/GenBank/DDBJ databases">
        <title>Phylogenomic reconstructions and comparative analyses of Kickxellomycotina fungi.</title>
        <authorList>
            <person name="Reynolds N.K."/>
            <person name="Stajich J.E."/>
            <person name="Barry K."/>
            <person name="Grigoriev I.V."/>
            <person name="Crous P."/>
            <person name="Smith M.E."/>
        </authorList>
    </citation>
    <scope>NUCLEOTIDE SEQUENCE</scope>
    <source>
        <strain evidence="10">NBRC 105414</strain>
    </source>
</reference>
<dbReference type="Pfam" id="PF01532">
    <property type="entry name" value="Glyco_hydro_47"/>
    <property type="match status" value="1"/>
</dbReference>
<keyword evidence="7" id="KW-0326">Glycosidase</keyword>
<organism evidence="10 11">
    <name type="scientific">Coemansia javaensis</name>
    <dbReference type="NCBI Taxonomy" id="2761396"/>
    <lineage>
        <taxon>Eukaryota</taxon>
        <taxon>Fungi</taxon>
        <taxon>Fungi incertae sedis</taxon>
        <taxon>Zoopagomycota</taxon>
        <taxon>Kickxellomycotina</taxon>
        <taxon>Kickxellomycetes</taxon>
        <taxon>Kickxellales</taxon>
        <taxon>Kickxellaceae</taxon>
        <taxon>Coemansia</taxon>
    </lineage>
</organism>
<evidence type="ECO:0000256" key="4">
    <source>
        <dbReference type="ARBA" id="ARBA00023180"/>
    </source>
</evidence>
<feature type="active site" evidence="5">
    <location>
        <position position="265"/>
    </location>
</feature>
<evidence type="ECO:0000313" key="10">
    <source>
        <dbReference type="EMBL" id="KAJ2781800.1"/>
    </source>
</evidence>
<proteinExistence type="inferred from homology"/>
<dbReference type="PRINTS" id="PR00747">
    <property type="entry name" value="GLYHDRLASE47"/>
</dbReference>
<dbReference type="OrthoDB" id="8118055at2759"/>
<keyword evidence="11" id="KW-1185">Reference proteome</keyword>
<sequence>MRTAPLLPLAFAALAQPWLGAEALGMTTERRLELRSQVKDAFYHAYSGYMEHAFPFDELKPISGNFGLNDVLGDYLLTLVDTLDTLAVLGDRDAFARAVDNTLTYLGDFNIDSHVQVFEVTIRMLGGLLSAHIIATDEDDALGMRLDTNGTYGGGLLRLARDLGYRLLPAFEASPNGVPYPRTNLKHGFPVGETPTTCAAGAGSLLLEFGALSRLTNETIFEDVARLALSDMWAARSKRNLFGNTYNLETQTWTLPVAGISAGVDSIYEYLFKSYVYFDDERYLRAFEATYSALLRYSRDTTGGYAFYNVHMETTDVSSFWVDALSAFFPGLMVLAGDVDGAESAYLLYYHLWDRFRAMPERFNLHLREPDIAYYVLRPEFIESTYYLYRATRDPFYLAVGEMVLRDMNELMRTRCGFTALKDVRTHALDERMDSFVLSETFKYLYLLFDDENPLHRVHSNHVFTTEGHLLLPLSAARSGSKQYPRGSSFSRRRLVHAEHPPRDIKPSMLKIDNIRKKIRAARLDDGFAFPVFPDSGAAHDSAQRGDRWLRRCAVPRALGLAAHYRAAASNGTGEGPLAVSLAHGLQTPARKSPLDQLHTRQLVARALQSRAGRSPVQRSYLLALHASMSTETVPLRNDFDNIGALVQPKLSAGRNGTSSSGGGSSEADTASAGRQLARSVAQEFGGMCSVPHHLFLTQRHQMWRDQILSDARAAAVSGAHIIDDIPDDADTWMQPGTRQYCFTDYLLADASGGQIALVDAPASPAGRAGVPLLRDLRGLAPEAAGRITAAAFYEQQREQLGCGERLMMRNAAAESAKPRYRGYADFADPGGQHQQHQHRRQRLVPTNGAGQRLAAAAAAVAAAVAAVAASAARLRLRAGSGGARLSSGSVRLGAARRPLRQREHAGRLAYFAEMSLYRGDEARAGPQWTALAMPHLHGPSSAYGCEEYTPRERRLFRGRVMAAPPSPRDPLLVGPVAGPPHQISMPVVMVGSAVIDGLEADLAAGLHVEIELL</sequence>
<protein>
    <recommendedName>
        <fullName evidence="7">alpha-1,2-Mannosidase</fullName>
        <ecNumber evidence="7">3.2.1.-</ecNumber>
    </recommendedName>
</protein>
<evidence type="ECO:0000256" key="2">
    <source>
        <dbReference type="ARBA" id="ARBA00007658"/>
    </source>
</evidence>
<evidence type="ECO:0000256" key="5">
    <source>
        <dbReference type="PIRSR" id="PIRSR601382-1"/>
    </source>
</evidence>
<dbReference type="SUPFAM" id="SSF48225">
    <property type="entry name" value="Seven-hairpin glycosidases"/>
    <property type="match status" value="1"/>
</dbReference>
<keyword evidence="9" id="KW-0732">Signal</keyword>
<evidence type="ECO:0000256" key="7">
    <source>
        <dbReference type="RuleBase" id="RU361193"/>
    </source>
</evidence>
<feature type="binding site" evidence="6">
    <location>
        <position position="466"/>
    </location>
    <ligand>
        <name>Ca(2+)</name>
        <dbReference type="ChEBI" id="CHEBI:29108"/>
    </ligand>
</feature>
<accession>A0A9W8HCF8</accession>
<evidence type="ECO:0000256" key="9">
    <source>
        <dbReference type="SAM" id="SignalP"/>
    </source>
</evidence>
<dbReference type="GO" id="GO:1904380">
    <property type="term" value="P:endoplasmic reticulum mannose trimming"/>
    <property type="evidence" value="ECO:0007669"/>
    <property type="project" value="InterPro"/>
</dbReference>
<keyword evidence="3" id="KW-0256">Endoplasmic reticulum</keyword>
<evidence type="ECO:0000256" key="8">
    <source>
        <dbReference type="SAM" id="MobiDB-lite"/>
    </source>
</evidence>
<dbReference type="GO" id="GO:0044322">
    <property type="term" value="C:endoplasmic reticulum quality control compartment"/>
    <property type="evidence" value="ECO:0007669"/>
    <property type="project" value="GOC"/>
</dbReference>
<dbReference type="EC" id="3.2.1.-" evidence="7"/>
<keyword evidence="6" id="KW-0106">Calcium</keyword>
<feature type="active site" evidence="5">
    <location>
        <position position="380"/>
    </location>
</feature>
<dbReference type="GO" id="GO:0005975">
    <property type="term" value="P:carbohydrate metabolic process"/>
    <property type="evidence" value="ECO:0007669"/>
    <property type="project" value="InterPro"/>
</dbReference>
<dbReference type="InterPro" id="IPR012341">
    <property type="entry name" value="6hp_glycosidase-like_sf"/>
</dbReference>